<dbReference type="EMBL" id="JACTAM010000019">
    <property type="protein sequence ID" value="KAI2653119.1"/>
    <property type="molecule type" value="Genomic_DNA"/>
</dbReference>
<protein>
    <submittedName>
        <fullName evidence="3">Gag polyprotein</fullName>
    </submittedName>
</protein>
<accession>A0ABQ8LR69</accession>
<evidence type="ECO:0000259" key="2">
    <source>
        <dbReference type="PROSITE" id="PS50158"/>
    </source>
</evidence>
<dbReference type="InterPro" id="IPR001878">
    <property type="entry name" value="Znf_CCHC"/>
</dbReference>
<feature type="domain" description="CCHC-type" evidence="2">
    <location>
        <begin position="224"/>
        <end position="239"/>
    </location>
</feature>
<comment type="caution">
    <text evidence="3">The sequence shown here is derived from an EMBL/GenBank/DDBJ whole genome shotgun (WGS) entry which is preliminary data.</text>
</comment>
<keyword evidence="4" id="KW-1185">Reference proteome</keyword>
<keyword evidence="1" id="KW-0862">Zinc</keyword>
<dbReference type="Proteomes" id="UP000830375">
    <property type="component" value="Unassembled WGS sequence"/>
</dbReference>
<gene>
    <name evidence="3" type="ORF">H4Q32_006493</name>
</gene>
<evidence type="ECO:0000313" key="4">
    <source>
        <dbReference type="Proteomes" id="UP000830375"/>
    </source>
</evidence>
<dbReference type="PROSITE" id="PS50158">
    <property type="entry name" value="ZF_CCHC"/>
    <property type="match status" value="1"/>
</dbReference>
<dbReference type="PANTHER" id="PTHR47331:SF3">
    <property type="match status" value="1"/>
</dbReference>
<name>A0ABQ8LR69_LABRO</name>
<sequence>MSPSKGYQEAKRLLQQHYGNELKIATAYLEKALKWPQIKAEDSKGMKTYALFLIGCRNTMADVEFLDEMNNPTNMRTVISKLPFRFRERWRNTAFDIQQRNGRRATFEDLVNFIDLTAQVLNDPLFGDIQDFKVERKGKSSFSEEKNLKKSGFKGSIFATNVSPSDKDKAEYAQQKKQNAEKSDFSVRRVCLFCNKEHTLDSCTKLKNQKYKDRIQFLKSKGLCFGCLTQGHMSKDCKRRISCPDCSLKHPGVLHIVKQEDKQDEGSEDHDIAVSNALLSLGQETCGYAGAGDGDCILSIIPVKVKSKKSEKSVDTYAFLDPGSTTTFCTEDLMH</sequence>
<evidence type="ECO:0000313" key="3">
    <source>
        <dbReference type="EMBL" id="KAI2653119.1"/>
    </source>
</evidence>
<evidence type="ECO:0000256" key="1">
    <source>
        <dbReference type="PROSITE-ProRule" id="PRU00047"/>
    </source>
</evidence>
<dbReference type="PANTHER" id="PTHR47331">
    <property type="entry name" value="PHD-TYPE DOMAIN-CONTAINING PROTEIN"/>
    <property type="match status" value="1"/>
</dbReference>
<proteinExistence type="predicted"/>
<keyword evidence="1" id="KW-0863">Zinc-finger</keyword>
<reference evidence="3 4" key="1">
    <citation type="submission" date="2022-01" db="EMBL/GenBank/DDBJ databases">
        <title>A high-quality chromosome-level genome assembly of rohu carp, Labeo rohita.</title>
        <authorList>
            <person name="Arick M.A. II"/>
            <person name="Hsu C.-Y."/>
            <person name="Magbanua Z."/>
            <person name="Pechanova O."/>
            <person name="Grover C."/>
            <person name="Miller E."/>
            <person name="Thrash A."/>
            <person name="Ezzel L."/>
            <person name="Alam S."/>
            <person name="Benzie J."/>
            <person name="Hamilton M."/>
            <person name="Karsi A."/>
            <person name="Lawrence M.L."/>
            <person name="Peterson D.G."/>
        </authorList>
    </citation>
    <scope>NUCLEOTIDE SEQUENCE [LARGE SCALE GENOMIC DNA]</scope>
    <source>
        <strain evidence="4">BAU-BD-2019</strain>
        <tissue evidence="3">Blood</tissue>
    </source>
</reference>
<keyword evidence="1" id="KW-0479">Metal-binding</keyword>
<organism evidence="3 4">
    <name type="scientific">Labeo rohita</name>
    <name type="common">Indian major carp</name>
    <name type="synonym">Cyprinus rohita</name>
    <dbReference type="NCBI Taxonomy" id="84645"/>
    <lineage>
        <taxon>Eukaryota</taxon>
        <taxon>Metazoa</taxon>
        <taxon>Chordata</taxon>
        <taxon>Craniata</taxon>
        <taxon>Vertebrata</taxon>
        <taxon>Euteleostomi</taxon>
        <taxon>Actinopterygii</taxon>
        <taxon>Neopterygii</taxon>
        <taxon>Teleostei</taxon>
        <taxon>Ostariophysi</taxon>
        <taxon>Cypriniformes</taxon>
        <taxon>Cyprinidae</taxon>
        <taxon>Labeoninae</taxon>
        <taxon>Labeonini</taxon>
        <taxon>Labeo</taxon>
    </lineage>
</organism>